<dbReference type="Gene3D" id="3.10.180.10">
    <property type="entry name" value="2,3-Dihydroxybiphenyl 1,2-Dioxygenase, domain 1"/>
    <property type="match status" value="1"/>
</dbReference>
<evidence type="ECO:0000313" key="2">
    <source>
        <dbReference type="EMBL" id="MFI7440430.1"/>
    </source>
</evidence>
<name>A0ABW8A0X0_9ACTN</name>
<dbReference type="RefSeq" id="WP_101788442.1">
    <property type="nucleotide sequence ID" value="NZ_JBITMB010000002.1"/>
</dbReference>
<dbReference type="PROSITE" id="PS51819">
    <property type="entry name" value="VOC"/>
    <property type="match status" value="1"/>
</dbReference>
<accession>A0ABW8A0X0</accession>
<evidence type="ECO:0000313" key="3">
    <source>
        <dbReference type="Proteomes" id="UP001612928"/>
    </source>
</evidence>
<comment type="caution">
    <text evidence="2">The sequence shown here is derived from an EMBL/GenBank/DDBJ whole genome shotgun (WGS) entry which is preliminary data.</text>
</comment>
<dbReference type="SUPFAM" id="SSF54593">
    <property type="entry name" value="Glyoxalase/Bleomycin resistance protein/Dihydroxybiphenyl dioxygenase"/>
    <property type="match status" value="1"/>
</dbReference>
<dbReference type="Proteomes" id="UP001612928">
    <property type="component" value="Unassembled WGS sequence"/>
</dbReference>
<feature type="domain" description="VOC" evidence="1">
    <location>
        <begin position="11"/>
        <end position="133"/>
    </location>
</feature>
<sequence>MADTQPAPRSATLFVNLPVSDLARSKAFFTALGFPFYGATDDMASVVISERTQVMLLAQPTFASYARAEVADPGKSTEVILVLGLDSPQEVDELADQALAAGATPVGEPLNDGMRYQRGFADPDGHQWSALCLVPPAS</sequence>
<gene>
    <name evidence="2" type="ORF">ACIBP5_10740</name>
</gene>
<evidence type="ECO:0000259" key="1">
    <source>
        <dbReference type="PROSITE" id="PS51819"/>
    </source>
</evidence>
<dbReference type="InterPro" id="IPR004360">
    <property type="entry name" value="Glyas_Fos-R_dOase_dom"/>
</dbReference>
<dbReference type="Pfam" id="PF00903">
    <property type="entry name" value="Glyoxalase"/>
    <property type="match status" value="1"/>
</dbReference>
<organism evidence="2 3">
    <name type="scientific">Nonomuraea indica</name>
    <dbReference type="NCBI Taxonomy" id="1581193"/>
    <lineage>
        <taxon>Bacteria</taxon>
        <taxon>Bacillati</taxon>
        <taxon>Actinomycetota</taxon>
        <taxon>Actinomycetes</taxon>
        <taxon>Streptosporangiales</taxon>
        <taxon>Streptosporangiaceae</taxon>
        <taxon>Nonomuraea</taxon>
    </lineage>
</organism>
<dbReference type="PANTHER" id="PTHR36503:SF2">
    <property type="entry name" value="BLR2408 PROTEIN"/>
    <property type="match status" value="1"/>
</dbReference>
<protein>
    <submittedName>
        <fullName evidence="2">VOC family protein</fullName>
    </submittedName>
</protein>
<dbReference type="PANTHER" id="PTHR36503">
    <property type="entry name" value="BLR2520 PROTEIN"/>
    <property type="match status" value="1"/>
</dbReference>
<proteinExistence type="predicted"/>
<keyword evidence="3" id="KW-1185">Reference proteome</keyword>
<reference evidence="2 3" key="1">
    <citation type="submission" date="2024-10" db="EMBL/GenBank/DDBJ databases">
        <title>The Natural Products Discovery Center: Release of the First 8490 Sequenced Strains for Exploring Actinobacteria Biosynthetic Diversity.</title>
        <authorList>
            <person name="Kalkreuter E."/>
            <person name="Kautsar S.A."/>
            <person name="Yang D."/>
            <person name="Bader C.D."/>
            <person name="Teijaro C.N."/>
            <person name="Fluegel L."/>
            <person name="Davis C.M."/>
            <person name="Simpson J.R."/>
            <person name="Lauterbach L."/>
            <person name="Steele A.D."/>
            <person name="Gui C."/>
            <person name="Meng S."/>
            <person name="Li G."/>
            <person name="Viehrig K."/>
            <person name="Ye F."/>
            <person name="Su P."/>
            <person name="Kiefer A.F."/>
            <person name="Nichols A."/>
            <person name="Cepeda A.J."/>
            <person name="Yan W."/>
            <person name="Fan B."/>
            <person name="Jiang Y."/>
            <person name="Adhikari A."/>
            <person name="Zheng C.-J."/>
            <person name="Schuster L."/>
            <person name="Cowan T.M."/>
            <person name="Smanski M.J."/>
            <person name="Chevrette M.G."/>
            <person name="De Carvalho L.P.S."/>
            <person name="Shen B."/>
        </authorList>
    </citation>
    <scope>NUCLEOTIDE SEQUENCE [LARGE SCALE GENOMIC DNA]</scope>
    <source>
        <strain evidence="2 3">NPDC049503</strain>
    </source>
</reference>
<dbReference type="InterPro" id="IPR029068">
    <property type="entry name" value="Glyas_Bleomycin-R_OHBP_Dase"/>
</dbReference>
<dbReference type="EMBL" id="JBITMB010000002">
    <property type="protein sequence ID" value="MFI7440430.1"/>
    <property type="molecule type" value="Genomic_DNA"/>
</dbReference>
<dbReference type="InterPro" id="IPR037523">
    <property type="entry name" value="VOC_core"/>
</dbReference>